<protein>
    <submittedName>
        <fullName evidence="1">Uncharacterized protein</fullName>
    </submittedName>
</protein>
<accession>A0A7W7LZV8</accession>
<dbReference type="Proteomes" id="UP000579523">
    <property type="component" value="Unassembled WGS sequence"/>
</dbReference>
<reference evidence="1 2" key="1">
    <citation type="submission" date="2020-08" db="EMBL/GenBank/DDBJ databases">
        <title>Genomic Encyclopedia of Type Strains, Phase III (KMG-III): the genomes of soil and plant-associated and newly described type strains.</title>
        <authorList>
            <person name="Whitman W."/>
        </authorList>
    </citation>
    <scope>NUCLEOTIDE SEQUENCE [LARGE SCALE GENOMIC DNA]</scope>
    <source>
        <strain evidence="1 2">CECT 3273</strain>
    </source>
</reference>
<keyword evidence="2" id="KW-1185">Reference proteome</keyword>
<gene>
    <name evidence="1" type="ORF">FHS37_003339</name>
</gene>
<organism evidence="1 2">
    <name type="scientific">Streptomyces griseomycini</name>
    <dbReference type="NCBI Taxonomy" id="66895"/>
    <lineage>
        <taxon>Bacteria</taxon>
        <taxon>Bacillati</taxon>
        <taxon>Actinomycetota</taxon>
        <taxon>Actinomycetes</taxon>
        <taxon>Kitasatosporales</taxon>
        <taxon>Streptomycetaceae</taxon>
        <taxon>Streptomyces</taxon>
    </lineage>
</organism>
<proteinExistence type="predicted"/>
<evidence type="ECO:0000313" key="1">
    <source>
        <dbReference type="EMBL" id="MBB4899279.1"/>
    </source>
</evidence>
<evidence type="ECO:0000313" key="2">
    <source>
        <dbReference type="Proteomes" id="UP000579523"/>
    </source>
</evidence>
<dbReference type="EMBL" id="JACHJI010000005">
    <property type="protein sequence ID" value="MBB4899279.1"/>
    <property type="molecule type" value="Genomic_DNA"/>
</dbReference>
<dbReference type="RefSeq" id="WP_184821814.1">
    <property type="nucleotide sequence ID" value="NZ_JACHJI010000005.1"/>
</dbReference>
<name>A0A7W7LZV8_9ACTN</name>
<comment type="caution">
    <text evidence="1">The sequence shown here is derived from an EMBL/GenBank/DDBJ whole genome shotgun (WGS) entry which is preliminary data.</text>
</comment>
<dbReference type="AlphaFoldDB" id="A0A7W7LZV8"/>
<sequence>MTGGQLPAGWTLEEIRDVSGDRDSMTLDTDRVVTWVGRPGEGERLHPEIILGFHGLCLVKPVNDEDWYMGSLNDDGGIDCWSAYGDLHEALRGL</sequence>